<feature type="region of interest" description="Disordered" evidence="1">
    <location>
        <begin position="397"/>
        <end position="417"/>
    </location>
</feature>
<organism evidence="2 4">
    <name type="scientific">Salicibibacter cibarius</name>
    <dbReference type="NCBI Taxonomy" id="2743000"/>
    <lineage>
        <taxon>Bacteria</taxon>
        <taxon>Bacillati</taxon>
        <taxon>Bacillota</taxon>
        <taxon>Bacilli</taxon>
        <taxon>Bacillales</taxon>
        <taxon>Bacillaceae</taxon>
        <taxon>Salicibibacter</taxon>
    </lineage>
</organism>
<name>A0A7T6Z2G2_9BACI</name>
<dbReference type="Pfam" id="PF04860">
    <property type="entry name" value="Phage_portal"/>
    <property type="match status" value="1"/>
</dbReference>
<dbReference type="Gene3D" id="3.30.1120.70">
    <property type="match status" value="1"/>
</dbReference>
<dbReference type="NCBIfam" id="TIGR01537">
    <property type="entry name" value="portal_HK97"/>
    <property type="match status" value="1"/>
</dbReference>
<protein>
    <submittedName>
        <fullName evidence="2">Phage portal protein</fullName>
    </submittedName>
</protein>
<evidence type="ECO:0000313" key="4">
    <source>
        <dbReference type="Proteomes" id="UP000595823"/>
    </source>
</evidence>
<dbReference type="AlphaFoldDB" id="A0A7T6Z2G2"/>
<gene>
    <name evidence="2" type="ORF">HUG15_05360</name>
    <name evidence="3" type="ORF">HUG15_05695</name>
</gene>
<evidence type="ECO:0000313" key="3">
    <source>
        <dbReference type="EMBL" id="QQK75147.1"/>
    </source>
</evidence>
<dbReference type="KEGG" id="scia:HUG15_05695"/>
<sequence>MKGEFRSSDGERFTLKDGSSIFGGGTNTNSGVNVSESRAMQLTAVYACVRILSETVAHLPFPVYKRVNHGKEKATDHHLYNILQSRANPHMTAFNFRETAMNHLLLRGNFYAEIERDEANRPKALWPLRPDKMDVKRTRDDRGLEYYYVDPDGGNKIFPNHLILHIPGMGFDGLLGYSPLTLAREAIGMGVAAEKYGASFYKNGGRPSGVLESPQAIGDEGATRMQEDWERLHDGLENKHRVALLEQGTTYREIGVTPDEAQFLSTRKFQTEEIARFFRVPPHMLGDLERATFSNIEQQSIDFVTHSITPWIKRWEQNVHMQLFGQGTQKTHFPEFVLEGLLRGDTESRYNAYSKAIQDGWMSPNDAREKENKNHVDGLDIYRFPVNMVPADKAYERMEQQPTPPDNNSPFEQEGEDRSIKYHTQQLKPAQKRAIHYRSNIRDSNKKIIRSTLKRIFEREEKDVMAKVKDTFEERNVDETFASWLSDYYGEERETIEQEMAPVMESIGTQVYASVQDELGTASDMPTSVQDFIQDYIQGMAKRISGNSFSRLITQLENNPDDVVSAFQGEFNHWQENRIDSVADEETVRSSGAITTTAFVLLGVVTMRWVSQGSESCPYCQEMNGTVVGVNQKFVNSGDTVGEDFVTSNDVGHPPLHGGCICEIVAED</sequence>
<dbReference type="EMBL" id="CP054705">
    <property type="protein sequence ID" value="QQK75147.1"/>
    <property type="molecule type" value="Genomic_DNA"/>
</dbReference>
<dbReference type="EMBL" id="CP054705">
    <property type="protein sequence ID" value="QQK75086.1"/>
    <property type="molecule type" value="Genomic_DNA"/>
</dbReference>
<dbReference type="Gene3D" id="3.40.140.120">
    <property type="match status" value="1"/>
</dbReference>
<dbReference type="InterPro" id="IPR006427">
    <property type="entry name" value="Portal_HK97"/>
</dbReference>
<dbReference type="Gene3D" id="1.20.1270.210">
    <property type="match status" value="1"/>
</dbReference>
<dbReference type="InterPro" id="IPR006944">
    <property type="entry name" value="Phage/GTA_portal"/>
</dbReference>
<accession>A0A7T6Z2G2</accession>
<dbReference type="KEGG" id="scia:HUG15_05360"/>
<dbReference type="Proteomes" id="UP000595823">
    <property type="component" value="Chromosome"/>
</dbReference>
<keyword evidence="4" id="KW-1185">Reference proteome</keyword>
<proteinExistence type="predicted"/>
<reference evidence="2 4" key="1">
    <citation type="submission" date="2020-06" db="EMBL/GenBank/DDBJ databases">
        <title>Genomic analysis of Salicibibacter sp. NKC5-3.</title>
        <authorList>
            <person name="Oh Y.J."/>
        </authorList>
    </citation>
    <scope>NUCLEOTIDE SEQUENCE [LARGE SCALE GENOMIC DNA]</scope>
    <source>
        <strain evidence="2 4">NKC5-3</strain>
    </source>
</reference>
<evidence type="ECO:0000313" key="2">
    <source>
        <dbReference type="EMBL" id="QQK75086.1"/>
    </source>
</evidence>
<evidence type="ECO:0000256" key="1">
    <source>
        <dbReference type="SAM" id="MobiDB-lite"/>
    </source>
</evidence>